<dbReference type="EMBL" id="JBHSWV010000590">
    <property type="protein sequence ID" value="MFC6768589.1"/>
    <property type="molecule type" value="Genomic_DNA"/>
</dbReference>
<reference evidence="2 3" key="1">
    <citation type="journal article" date="2019" name="Int. J. Syst. Evol. Microbiol.">
        <title>The Global Catalogue of Microorganisms (GCM) 10K type strain sequencing project: providing services to taxonomists for standard genome sequencing and annotation.</title>
        <authorList>
            <consortium name="The Broad Institute Genomics Platform"/>
            <consortium name="The Broad Institute Genome Sequencing Center for Infectious Disease"/>
            <person name="Wu L."/>
            <person name="Ma J."/>
        </authorList>
    </citation>
    <scope>NUCLEOTIDE SEQUENCE [LARGE SCALE GENOMIC DNA]</scope>
    <source>
        <strain evidence="2 3">LMG 29247</strain>
    </source>
</reference>
<keyword evidence="3" id="KW-1185">Reference proteome</keyword>
<feature type="transmembrane region" description="Helical" evidence="1">
    <location>
        <begin position="95"/>
        <end position="121"/>
    </location>
</feature>
<feature type="transmembrane region" description="Helical" evidence="1">
    <location>
        <begin position="66"/>
        <end position="83"/>
    </location>
</feature>
<evidence type="ECO:0000313" key="3">
    <source>
        <dbReference type="Proteomes" id="UP001596383"/>
    </source>
</evidence>
<evidence type="ECO:0008006" key="4">
    <source>
        <dbReference type="Google" id="ProtNLM"/>
    </source>
</evidence>
<gene>
    <name evidence="2" type="ORF">ACFQE6_27330</name>
</gene>
<dbReference type="RefSeq" id="WP_273741346.1">
    <property type="nucleotide sequence ID" value="NZ_JAQIVI010000590.1"/>
</dbReference>
<proteinExistence type="predicted"/>
<dbReference type="Proteomes" id="UP001596383">
    <property type="component" value="Unassembled WGS sequence"/>
</dbReference>
<name>A0ABD5STX2_9EURY</name>
<dbReference type="AlphaFoldDB" id="A0ABD5STX2"/>
<keyword evidence="1" id="KW-1133">Transmembrane helix</keyword>
<evidence type="ECO:0000313" key="2">
    <source>
        <dbReference type="EMBL" id="MFC6768589.1"/>
    </source>
</evidence>
<protein>
    <recommendedName>
        <fullName evidence="4">Yip1 domain-containing protein</fullName>
    </recommendedName>
</protein>
<organism evidence="2 3">
    <name type="scientific">Natrinema soli</name>
    <dbReference type="NCBI Taxonomy" id="1930624"/>
    <lineage>
        <taxon>Archaea</taxon>
        <taxon>Methanobacteriati</taxon>
        <taxon>Methanobacteriota</taxon>
        <taxon>Stenosarchaea group</taxon>
        <taxon>Halobacteria</taxon>
        <taxon>Halobacteriales</taxon>
        <taxon>Natrialbaceae</taxon>
        <taxon>Natrinema</taxon>
    </lineage>
</organism>
<comment type="caution">
    <text evidence="2">The sequence shown here is derived from an EMBL/GenBank/DDBJ whole genome shotgun (WGS) entry which is preliminary data.</text>
</comment>
<evidence type="ECO:0000256" key="1">
    <source>
        <dbReference type="SAM" id="Phobius"/>
    </source>
</evidence>
<keyword evidence="1" id="KW-0472">Membrane</keyword>
<sequence>MPAPASPMVLGLEDRVLTFAVSLLVGGLALHVAARVVADARDYGHAVVTALLGALAWALLESIPLLGGLLAIVAWVAVVKWRYRVGWIGSSATGIAAWAAAVVVLAALELVGIGSVSALGVPGA</sequence>
<accession>A0ABD5STX2</accession>
<keyword evidence="1" id="KW-0812">Transmembrane</keyword>
<feature type="transmembrane region" description="Helical" evidence="1">
    <location>
        <begin position="16"/>
        <end position="36"/>
    </location>
</feature>